<dbReference type="InterPro" id="IPR027417">
    <property type="entry name" value="P-loop_NTPase"/>
</dbReference>
<keyword evidence="11" id="KW-1185">Reference proteome</keyword>
<evidence type="ECO:0000256" key="6">
    <source>
        <dbReference type="ARBA" id="ARBA00047615"/>
    </source>
</evidence>
<keyword evidence="5 8" id="KW-0067">ATP-binding</keyword>
<name>A0A916JPC4_9FLAO</name>
<dbReference type="EMBL" id="OU015584">
    <property type="protein sequence ID" value="CAG5083997.1"/>
    <property type="molecule type" value="Genomic_DNA"/>
</dbReference>
<organism evidence="10 11">
    <name type="scientific">Parvicella tangerina</name>
    <dbReference type="NCBI Taxonomy" id="2829795"/>
    <lineage>
        <taxon>Bacteria</taxon>
        <taxon>Pseudomonadati</taxon>
        <taxon>Bacteroidota</taxon>
        <taxon>Flavobacteriia</taxon>
        <taxon>Flavobacteriales</taxon>
        <taxon>Parvicellaceae</taxon>
        <taxon>Parvicella</taxon>
    </lineage>
</organism>
<comment type="catalytic activity">
    <reaction evidence="6 8">
        <text>dCMP + ATP = dCDP + ADP</text>
        <dbReference type="Rhea" id="RHEA:25094"/>
        <dbReference type="ChEBI" id="CHEBI:30616"/>
        <dbReference type="ChEBI" id="CHEBI:57566"/>
        <dbReference type="ChEBI" id="CHEBI:58593"/>
        <dbReference type="ChEBI" id="CHEBI:456216"/>
        <dbReference type="EC" id="2.7.4.25"/>
    </reaction>
</comment>
<dbReference type="PANTHER" id="PTHR21299:SF2">
    <property type="entry name" value="CYTIDYLATE KINASE"/>
    <property type="match status" value="1"/>
</dbReference>
<evidence type="ECO:0000256" key="1">
    <source>
        <dbReference type="ARBA" id="ARBA00009427"/>
    </source>
</evidence>
<dbReference type="Pfam" id="PF02224">
    <property type="entry name" value="Cytidylate_kin"/>
    <property type="match status" value="1"/>
</dbReference>
<dbReference type="EC" id="2.7.4.25" evidence="8"/>
<comment type="subcellular location">
    <subcellularLocation>
        <location evidence="8">Cytoplasm</location>
    </subcellularLocation>
</comment>
<dbReference type="NCBIfam" id="TIGR00017">
    <property type="entry name" value="cmk"/>
    <property type="match status" value="1"/>
</dbReference>
<keyword evidence="3 8" id="KW-0547">Nucleotide-binding</keyword>
<evidence type="ECO:0000256" key="5">
    <source>
        <dbReference type="ARBA" id="ARBA00022840"/>
    </source>
</evidence>
<dbReference type="GO" id="GO:0036431">
    <property type="term" value="F:dCMP kinase activity"/>
    <property type="evidence" value="ECO:0007669"/>
    <property type="project" value="InterPro"/>
</dbReference>
<dbReference type="PANTHER" id="PTHR21299">
    <property type="entry name" value="CYTIDYLATE KINASE/PANTOATE-BETA-ALANINE LIGASE"/>
    <property type="match status" value="1"/>
</dbReference>
<dbReference type="GO" id="GO:0006220">
    <property type="term" value="P:pyrimidine nucleotide metabolic process"/>
    <property type="evidence" value="ECO:0007669"/>
    <property type="project" value="UniProtKB-UniRule"/>
</dbReference>
<evidence type="ECO:0000256" key="7">
    <source>
        <dbReference type="ARBA" id="ARBA00048478"/>
    </source>
</evidence>
<dbReference type="InterPro" id="IPR011994">
    <property type="entry name" value="Cytidylate_kinase_dom"/>
</dbReference>
<feature type="domain" description="Cytidylate kinase" evidence="9">
    <location>
        <begin position="6"/>
        <end position="226"/>
    </location>
</feature>
<dbReference type="Gene3D" id="3.40.50.300">
    <property type="entry name" value="P-loop containing nucleotide triphosphate hydrolases"/>
    <property type="match status" value="1"/>
</dbReference>
<keyword evidence="4 8" id="KW-0418">Kinase</keyword>
<evidence type="ECO:0000256" key="3">
    <source>
        <dbReference type="ARBA" id="ARBA00022741"/>
    </source>
</evidence>
<dbReference type="SUPFAM" id="SSF52540">
    <property type="entry name" value="P-loop containing nucleoside triphosphate hydrolases"/>
    <property type="match status" value="1"/>
</dbReference>
<evidence type="ECO:0000256" key="4">
    <source>
        <dbReference type="ARBA" id="ARBA00022777"/>
    </source>
</evidence>
<accession>A0A916JPC4</accession>
<evidence type="ECO:0000313" key="11">
    <source>
        <dbReference type="Proteomes" id="UP000683507"/>
    </source>
</evidence>
<dbReference type="RefSeq" id="WP_258542579.1">
    <property type="nucleotide sequence ID" value="NZ_OU015584.1"/>
</dbReference>
<evidence type="ECO:0000256" key="2">
    <source>
        <dbReference type="ARBA" id="ARBA00022679"/>
    </source>
</evidence>
<keyword evidence="8" id="KW-0963">Cytoplasm</keyword>
<reference evidence="10" key="1">
    <citation type="submission" date="2021-04" db="EMBL/GenBank/DDBJ databases">
        <authorList>
            <person name="Rodrigo-Torres L."/>
            <person name="Arahal R. D."/>
            <person name="Lucena T."/>
        </authorList>
    </citation>
    <scope>NUCLEOTIDE SEQUENCE</scope>
    <source>
        <strain evidence="10">AS29M-1</strain>
    </source>
</reference>
<dbReference type="InterPro" id="IPR003136">
    <property type="entry name" value="Cytidylate_kin"/>
</dbReference>
<dbReference type="Proteomes" id="UP000683507">
    <property type="component" value="Chromosome"/>
</dbReference>
<dbReference type="CDD" id="cd02020">
    <property type="entry name" value="CMPK"/>
    <property type="match status" value="1"/>
</dbReference>
<comment type="similarity">
    <text evidence="1 8">Belongs to the cytidylate kinase family. Type 1 subfamily.</text>
</comment>
<dbReference type="HAMAP" id="MF_00238">
    <property type="entry name" value="Cytidyl_kinase_type1"/>
    <property type="match status" value="1"/>
</dbReference>
<dbReference type="KEGG" id="ptan:CRYO30217_02349"/>
<dbReference type="GO" id="GO:0005829">
    <property type="term" value="C:cytosol"/>
    <property type="evidence" value="ECO:0007669"/>
    <property type="project" value="TreeGrafter"/>
</dbReference>
<gene>
    <name evidence="8 10" type="primary">cmk</name>
    <name evidence="10" type="ORF">CRYO30217_02349</name>
</gene>
<feature type="binding site" evidence="8">
    <location>
        <begin position="10"/>
        <end position="18"/>
    </location>
    <ligand>
        <name>ATP</name>
        <dbReference type="ChEBI" id="CHEBI:30616"/>
    </ligand>
</feature>
<dbReference type="GO" id="GO:0015949">
    <property type="term" value="P:nucleobase-containing small molecule interconversion"/>
    <property type="evidence" value="ECO:0007669"/>
    <property type="project" value="TreeGrafter"/>
</dbReference>
<evidence type="ECO:0000313" key="10">
    <source>
        <dbReference type="EMBL" id="CAG5083997.1"/>
    </source>
</evidence>
<sequence length="233" mass="26352">MQKIIIAIDGHSACGKSTLAKALAKELKYVYIDSGAMYRAVTLYAIENDWILDEGKEVDREPLIENLDNINISFNYNSTSGKSDTYLNGINIETEIREMPVARAVSAVSKIKEVREKLVEFQQKLGKNKGIVMDGRDIGTVVFPDAELKLWITANMEVRTARRYKELIEMGSHISVDEVKQNIEARDYEDSHRAESPLKRADDAIDIDNSYLSKEETLHEAVRLVNEKLLSIS</sequence>
<dbReference type="GO" id="GO:0005524">
    <property type="term" value="F:ATP binding"/>
    <property type="evidence" value="ECO:0007669"/>
    <property type="project" value="UniProtKB-UniRule"/>
</dbReference>
<evidence type="ECO:0000256" key="8">
    <source>
        <dbReference type="HAMAP-Rule" id="MF_00238"/>
    </source>
</evidence>
<protein>
    <recommendedName>
        <fullName evidence="8">Cytidylate kinase</fullName>
        <shortName evidence="8">CK</shortName>
        <ecNumber evidence="8">2.7.4.25</ecNumber>
    </recommendedName>
    <alternativeName>
        <fullName evidence="8">Cytidine monophosphate kinase</fullName>
        <shortName evidence="8">CMP kinase</shortName>
    </alternativeName>
</protein>
<keyword evidence="2 8" id="KW-0808">Transferase</keyword>
<evidence type="ECO:0000259" key="9">
    <source>
        <dbReference type="Pfam" id="PF02224"/>
    </source>
</evidence>
<proteinExistence type="inferred from homology"/>
<comment type="catalytic activity">
    <reaction evidence="7 8">
        <text>CMP + ATP = CDP + ADP</text>
        <dbReference type="Rhea" id="RHEA:11600"/>
        <dbReference type="ChEBI" id="CHEBI:30616"/>
        <dbReference type="ChEBI" id="CHEBI:58069"/>
        <dbReference type="ChEBI" id="CHEBI:60377"/>
        <dbReference type="ChEBI" id="CHEBI:456216"/>
        <dbReference type="EC" id="2.7.4.25"/>
    </reaction>
</comment>
<dbReference type="AlphaFoldDB" id="A0A916JPC4"/>